<dbReference type="InterPro" id="IPR050490">
    <property type="entry name" value="Bact_solute-bd_prot1"/>
</dbReference>
<dbReference type="Pfam" id="PF01547">
    <property type="entry name" value="SBP_bac_1"/>
    <property type="match status" value="1"/>
</dbReference>
<dbReference type="RefSeq" id="WP_139606728.1">
    <property type="nucleotide sequence ID" value="NZ_VDCQ01000073.1"/>
</dbReference>
<accession>A0A5C4SYG0</accession>
<name>A0A5C4SYG0_9BACL</name>
<dbReference type="PANTHER" id="PTHR43649">
    <property type="entry name" value="ARABINOSE-BINDING PROTEIN-RELATED"/>
    <property type="match status" value="1"/>
</dbReference>
<keyword evidence="2" id="KW-0732">Signal</keyword>
<dbReference type="InterPro" id="IPR006059">
    <property type="entry name" value="SBP"/>
</dbReference>
<dbReference type="AlphaFoldDB" id="A0A5C4SYG0"/>
<evidence type="ECO:0000313" key="7">
    <source>
        <dbReference type="Proteomes" id="UP000307943"/>
    </source>
</evidence>
<proteinExistence type="predicted"/>
<evidence type="ECO:0000256" key="5">
    <source>
        <dbReference type="ARBA" id="ARBA00023288"/>
    </source>
</evidence>
<evidence type="ECO:0000256" key="1">
    <source>
        <dbReference type="ARBA" id="ARBA00022475"/>
    </source>
</evidence>
<evidence type="ECO:0000256" key="2">
    <source>
        <dbReference type="ARBA" id="ARBA00022729"/>
    </source>
</evidence>
<keyword evidence="5" id="KW-0449">Lipoprotein</keyword>
<gene>
    <name evidence="6" type="ORF">FE784_34130</name>
</gene>
<evidence type="ECO:0000256" key="4">
    <source>
        <dbReference type="ARBA" id="ARBA00023139"/>
    </source>
</evidence>
<reference evidence="6 7" key="1">
    <citation type="submission" date="2019-05" db="EMBL/GenBank/DDBJ databases">
        <title>We sequenced the genome of Paenibacillus hemerocallicola KCTC 33185 for further insight into its adaptation and study the phylogeny of Paenibacillus.</title>
        <authorList>
            <person name="Narsing Rao M.P."/>
        </authorList>
    </citation>
    <scope>NUCLEOTIDE SEQUENCE [LARGE SCALE GENOMIC DNA]</scope>
    <source>
        <strain evidence="6 7">KCTC 33185</strain>
    </source>
</reference>
<dbReference type="Proteomes" id="UP000307943">
    <property type="component" value="Unassembled WGS sequence"/>
</dbReference>
<dbReference type="EMBL" id="VDCQ01000073">
    <property type="protein sequence ID" value="TNJ61581.1"/>
    <property type="molecule type" value="Genomic_DNA"/>
</dbReference>
<dbReference type="Gene3D" id="3.40.190.10">
    <property type="entry name" value="Periplasmic binding protein-like II"/>
    <property type="match status" value="1"/>
</dbReference>
<keyword evidence="3" id="KW-0472">Membrane</keyword>
<dbReference type="SUPFAM" id="SSF53850">
    <property type="entry name" value="Periplasmic binding protein-like II"/>
    <property type="match status" value="1"/>
</dbReference>
<dbReference type="OrthoDB" id="9768630at2"/>
<comment type="caution">
    <text evidence="6">The sequence shown here is derived from an EMBL/GenBank/DDBJ whole genome shotgun (WGS) entry which is preliminary data.</text>
</comment>
<evidence type="ECO:0000313" key="6">
    <source>
        <dbReference type="EMBL" id="TNJ61581.1"/>
    </source>
</evidence>
<dbReference type="PROSITE" id="PS51257">
    <property type="entry name" value="PROKAR_LIPOPROTEIN"/>
    <property type="match status" value="1"/>
</dbReference>
<evidence type="ECO:0000256" key="3">
    <source>
        <dbReference type="ARBA" id="ARBA00023136"/>
    </source>
</evidence>
<keyword evidence="4" id="KW-0564">Palmitate</keyword>
<organism evidence="6 7">
    <name type="scientific">Paenibacillus hemerocallicola</name>
    <dbReference type="NCBI Taxonomy" id="1172614"/>
    <lineage>
        <taxon>Bacteria</taxon>
        <taxon>Bacillati</taxon>
        <taxon>Bacillota</taxon>
        <taxon>Bacilli</taxon>
        <taxon>Bacillales</taxon>
        <taxon>Paenibacillaceae</taxon>
        <taxon>Paenibacillus</taxon>
    </lineage>
</organism>
<keyword evidence="1" id="KW-1003">Cell membrane</keyword>
<protein>
    <submittedName>
        <fullName evidence="6">Extracellular solute-binding protein</fullName>
    </submittedName>
</protein>
<keyword evidence="7" id="KW-1185">Reference proteome</keyword>
<sequence length="434" mass="47307">MRIPKVAIGSTLIGLLLLTGCGGSGPNNGQADAPAEKASSPVTIRVLQYSTDITDADFQSLLAEPVKKKYPHITLELVRLAKGTTLQDLVATGEVPDLIYTGSRQIENFKNLGIPADLNELIKKNKYDLSALNTDVVNIIRQRGEKGELYAMPIFLNFSALYYNKDIFDKFGVSYPTDGMTWEDAIALGKKVARTENGVTYKPLNPNAFVNFGAPYQVNYVNPDNHTAVINNEAVKKALTLYKQVADLPGNKDSVTNARSRFQKEQDLAMQPDFAEILGELAESGKTGNPINWDVVSYPSLADAPGLGYETIAFMLMLSSSSKHPDDAFAAIQAITSAENQLKLTRGGKVPALKDPQLLESFGADVPGLKGKNLKGIFKSKPSPSPKRSKYEDVARPVLNAYVQKVIKDEIDINSALRLAEEEANSKIKAQNNQ</sequence>
<dbReference type="PANTHER" id="PTHR43649:SF33">
    <property type="entry name" value="POLYGALACTURONAN_RHAMNOGALACTURONAN-BINDING PROTEIN YTCQ"/>
    <property type="match status" value="1"/>
</dbReference>